<reference evidence="10 11" key="1">
    <citation type="submission" date="2024-04" db="EMBL/GenBank/DDBJ databases">
        <authorList>
            <consortium name="Genoscope - CEA"/>
            <person name="William W."/>
        </authorList>
    </citation>
    <scope>NUCLEOTIDE SEQUENCE [LARGE SCALE GENOMIC DNA]</scope>
</reference>
<keyword evidence="6" id="KW-0175">Coiled coil</keyword>
<dbReference type="GO" id="GO:0006508">
    <property type="term" value="P:proteolysis"/>
    <property type="evidence" value="ECO:0007669"/>
    <property type="project" value="UniProtKB-KW"/>
</dbReference>
<evidence type="ECO:0000256" key="4">
    <source>
        <dbReference type="ARBA" id="ARBA00022801"/>
    </source>
</evidence>
<dbReference type="GO" id="GO:0004197">
    <property type="term" value="F:cysteine-type endopeptidase activity"/>
    <property type="evidence" value="ECO:0007669"/>
    <property type="project" value="InterPro"/>
</dbReference>
<dbReference type="InterPro" id="IPR015917">
    <property type="entry name" value="Pept_C14A"/>
</dbReference>
<comment type="caution">
    <text evidence="10">The sequence shown here is derived from an EMBL/GenBank/DDBJ whole genome shotgun (WGS) entry which is preliminary data.</text>
</comment>
<keyword evidence="11" id="KW-1185">Reference proteome</keyword>
<evidence type="ECO:0000256" key="5">
    <source>
        <dbReference type="RuleBase" id="RU003971"/>
    </source>
</evidence>
<dbReference type="InterPro" id="IPR002138">
    <property type="entry name" value="Pept_C14_p10"/>
</dbReference>
<dbReference type="InterPro" id="IPR001309">
    <property type="entry name" value="Pept_C14_p20"/>
</dbReference>
<dbReference type="EMBL" id="CAXITT010000143">
    <property type="protein sequence ID" value="CAL1533407.1"/>
    <property type="molecule type" value="Genomic_DNA"/>
</dbReference>
<evidence type="ECO:0000259" key="8">
    <source>
        <dbReference type="PROSITE" id="PS50207"/>
    </source>
</evidence>
<evidence type="ECO:0000256" key="1">
    <source>
        <dbReference type="ARBA" id="ARBA00010134"/>
    </source>
</evidence>
<dbReference type="AlphaFoldDB" id="A0AAV2HHS5"/>
<dbReference type="SUPFAM" id="SSF52129">
    <property type="entry name" value="Caspase-like"/>
    <property type="match status" value="1"/>
</dbReference>
<dbReference type="PROSITE" id="PS01122">
    <property type="entry name" value="CASPASE_CYS"/>
    <property type="match status" value="1"/>
</dbReference>
<dbReference type="SMART" id="SM00115">
    <property type="entry name" value="CASc"/>
    <property type="match status" value="1"/>
</dbReference>
<evidence type="ECO:0000256" key="2">
    <source>
        <dbReference type="ARBA" id="ARBA00022670"/>
    </source>
</evidence>
<organism evidence="10 11">
    <name type="scientific">Lymnaea stagnalis</name>
    <name type="common">Great pond snail</name>
    <name type="synonym">Helix stagnalis</name>
    <dbReference type="NCBI Taxonomy" id="6523"/>
    <lineage>
        <taxon>Eukaryota</taxon>
        <taxon>Metazoa</taxon>
        <taxon>Spiralia</taxon>
        <taxon>Lophotrochozoa</taxon>
        <taxon>Mollusca</taxon>
        <taxon>Gastropoda</taxon>
        <taxon>Heterobranchia</taxon>
        <taxon>Euthyneura</taxon>
        <taxon>Panpulmonata</taxon>
        <taxon>Hygrophila</taxon>
        <taxon>Lymnaeoidea</taxon>
        <taxon>Lymnaeidae</taxon>
        <taxon>Lymnaea</taxon>
    </lineage>
</organism>
<dbReference type="PROSITE" id="PS50208">
    <property type="entry name" value="CASPASE_P20"/>
    <property type="match status" value="1"/>
</dbReference>
<dbReference type="GO" id="GO:0006915">
    <property type="term" value="P:apoptotic process"/>
    <property type="evidence" value="ECO:0007669"/>
    <property type="project" value="UniProtKB-KW"/>
</dbReference>
<evidence type="ECO:0000256" key="6">
    <source>
        <dbReference type="SAM" id="Coils"/>
    </source>
</evidence>
<name>A0AAV2HHS5_LYMST</name>
<dbReference type="Proteomes" id="UP001497497">
    <property type="component" value="Unassembled WGS sequence"/>
</dbReference>
<dbReference type="Gene3D" id="3.40.50.1460">
    <property type="match status" value="1"/>
</dbReference>
<evidence type="ECO:0000313" key="11">
    <source>
        <dbReference type="Proteomes" id="UP001497497"/>
    </source>
</evidence>
<dbReference type="InterPro" id="IPR029030">
    <property type="entry name" value="Caspase-like_dom_sf"/>
</dbReference>
<proteinExistence type="inferred from homology"/>
<sequence length="414" mass="47870">MAGKDDIAGLTKEEVSIKLPDTWPTEEDLKDDTVKYRTLQDDTFLRFYLSNDPFVYPMRHSIRGNVLVINNETFMKLPHRTGTEHDCNKIRAVFSQLGFSVIIYNNLTCSEMKKTLDRESKNDYSNHDCFIMFIMSHGDQGVVLGTDGKTENGIEDLSIKVKEIKRSFLENKSLVGKPKLFFFQACQGSQLDKGQSPNDESCTESNFKTGETLIQSEQSETTRNDAINSSSEMTDSEETPNGSTIPTDSDTYLSTATVEGYVSWRNLFWGTWYIQAIVYIFRNFACKHDLNELMTAVTNLVSKMETAKGQFKQVPQNNTTLRKKFYLFPLIHEPCAEQYDNEKRRREKLEIEIKKRDEMIASQKKQIDKEKEQRQSLENELKIRDECIVNVYHCPSIRLLSHGDQQYRSKSFFL</sequence>
<feature type="region of interest" description="Disordered" evidence="7">
    <location>
        <begin position="210"/>
        <end position="250"/>
    </location>
</feature>
<dbReference type="InterPro" id="IPR011600">
    <property type="entry name" value="Pept_C14_caspase"/>
</dbReference>
<dbReference type="PANTHER" id="PTHR47901">
    <property type="entry name" value="CASPASE RECRUITMENT DOMAIN-CONTAINING PROTEIN 18"/>
    <property type="match status" value="1"/>
</dbReference>
<keyword evidence="3" id="KW-0053">Apoptosis</keyword>
<feature type="domain" description="Caspase family p10" evidence="8">
    <location>
        <begin position="241"/>
        <end position="329"/>
    </location>
</feature>
<dbReference type="PROSITE" id="PS50207">
    <property type="entry name" value="CASPASE_P10"/>
    <property type="match status" value="1"/>
</dbReference>
<dbReference type="PRINTS" id="PR00376">
    <property type="entry name" value="IL1BCENZYME"/>
</dbReference>
<dbReference type="Pfam" id="PF00656">
    <property type="entry name" value="Peptidase_C14"/>
    <property type="match status" value="1"/>
</dbReference>
<feature type="coiled-coil region" evidence="6">
    <location>
        <begin position="339"/>
        <end position="380"/>
    </location>
</feature>
<feature type="domain" description="Caspase family p20" evidence="9">
    <location>
        <begin position="62"/>
        <end position="190"/>
    </location>
</feature>
<gene>
    <name evidence="10" type="ORF">GSLYS_00007397001</name>
</gene>
<keyword evidence="4" id="KW-0378">Hydrolase</keyword>
<keyword evidence="2" id="KW-0645">Protease</keyword>
<evidence type="ECO:0000259" key="9">
    <source>
        <dbReference type="PROSITE" id="PS50208"/>
    </source>
</evidence>
<evidence type="ECO:0000256" key="7">
    <source>
        <dbReference type="SAM" id="MobiDB-lite"/>
    </source>
</evidence>
<dbReference type="PANTHER" id="PTHR47901:SF8">
    <property type="entry name" value="CASPASE-3"/>
    <property type="match status" value="1"/>
</dbReference>
<evidence type="ECO:0000256" key="3">
    <source>
        <dbReference type="ARBA" id="ARBA00022703"/>
    </source>
</evidence>
<evidence type="ECO:0000313" key="10">
    <source>
        <dbReference type="EMBL" id="CAL1533407.1"/>
    </source>
</evidence>
<protein>
    <submittedName>
        <fullName evidence="10">Uncharacterized protein</fullName>
    </submittedName>
</protein>
<comment type="similarity">
    <text evidence="1 5">Belongs to the peptidase C14A family.</text>
</comment>
<dbReference type="InterPro" id="IPR033139">
    <property type="entry name" value="Caspase_cys_AS"/>
</dbReference>
<dbReference type="InterPro" id="IPR002398">
    <property type="entry name" value="Pept_C14"/>
</dbReference>
<dbReference type="CDD" id="cd00032">
    <property type="entry name" value="CASc"/>
    <property type="match status" value="1"/>
</dbReference>
<accession>A0AAV2HHS5</accession>